<dbReference type="VEuPathDB" id="FungiDB:BO72DRAFT_466414"/>
<keyword evidence="3" id="KW-0539">Nucleus</keyword>
<dbReference type="PANTHER" id="PTHR47840:SF1">
    <property type="entry name" value="ZN(II)2CYS6 TRANSCRIPTION FACTOR (EUROFUNG)"/>
    <property type="match status" value="1"/>
</dbReference>
<dbReference type="GeneID" id="63864103"/>
<dbReference type="RefSeq" id="XP_040804237.1">
    <property type="nucleotide sequence ID" value="XM_040946770.1"/>
</dbReference>
<evidence type="ECO:0000313" key="6">
    <source>
        <dbReference type="Proteomes" id="UP000249789"/>
    </source>
</evidence>
<dbReference type="CDD" id="cd12148">
    <property type="entry name" value="fungal_TF_MHR"/>
    <property type="match status" value="1"/>
</dbReference>
<organism evidence="5 6">
    <name type="scientific">Aspergillus fijiensis CBS 313.89</name>
    <dbReference type="NCBI Taxonomy" id="1448319"/>
    <lineage>
        <taxon>Eukaryota</taxon>
        <taxon>Fungi</taxon>
        <taxon>Dikarya</taxon>
        <taxon>Ascomycota</taxon>
        <taxon>Pezizomycotina</taxon>
        <taxon>Eurotiomycetes</taxon>
        <taxon>Eurotiomycetidae</taxon>
        <taxon>Eurotiales</taxon>
        <taxon>Aspergillaceae</taxon>
        <taxon>Aspergillus</taxon>
    </lineage>
</organism>
<proteinExistence type="predicted"/>
<dbReference type="SMART" id="SM00906">
    <property type="entry name" value="Fungal_trans"/>
    <property type="match status" value="1"/>
</dbReference>
<evidence type="ECO:0000259" key="4">
    <source>
        <dbReference type="SMART" id="SM00906"/>
    </source>
</evidence>
<accession>A0A8G1RU87</accession>
<dbReference type="GO" id="GO:0003677">
    <property type="term" value="F:DNA binding"/>
    <property type="evidence" value="ECO:0007669"/>
    <property type="project" value="InterPro"/>
</dbReference>
<dbReference type="GO" id="GO:0006351">
    <property type="term" value="P:DNA-templated transcription"/>
    <property type="evidence" value="ECO:0007669"/>
    <property type="project" value="InterPro"/>
</dbReference>
<dbReference type="EMBL" id="KZ824630">
    <property type="protein sequence ID" value="RAK80227.1"/>
    <property type="molecule type" value="Genomic_DNA"/>
</dbReference>
<dbReference type="GO" id="GO:0008270">
    <property type="term" value="F:zinc ion binding"/>
    <property type="evidence" value="ECO:0007669"/>
    <property type="project" value="InterPro"/>
</dbReference>
<evidence type="ECO:0000313" key="5">
    <source>
        <dbReference type="EMBL" id="RAK80227.1"/>
    </source>
</evidence>
<dbReference type="Proteomes" id="UP000249789">
    <property type="component" value="Unassembled WGS sequence"/>
</dbReference>
<dbReference type="OrthoDB" id="6509908at2759"/>
<sequence>MVAVLPTAAEIATIFQMRSDWWATWRASFGLGWGDTEDKTLESFATRAVRSRNPSLLGSLLVCLALSTGDHDRYLKPVESWILALQPCRAWSVFRTANTRLQLAGLHKTNRKTEAYDPVFWQIFGADRWISLMIGLPYSIPDHLCDLHIPAPTESSRIRYHWRHLTVLTGRVIDSLQAQPPVSLSQLIAVEEQIDAIAASPDGSDKSARLPLCRLRADNVCQQRARAFLQTFLALYDLDPRTAQVDNNMKLADFTALAAGVVLYLNLPSTQRPPIAPRSPPPMPENLESPTEAVDWTLIHRTIAVLITVPYFGVITVIRRQHEDPSIRSSQGLPGEENVVPSALLLTPCGSDNNSGSNLPPLAIFEGIPSTLPVFDDIAFSYHGPWAYKRSSGLLD</sequence>
<feature type="domain" description="Xylanolytic transcriptional activator regulatory" evidence="4">
    <location>
        <begin position="90"/>
        <end position="156"/>
    </location>
</feature>
<dbReference type="AlphaFoldDB" id="A0A8G1RU87"/>
<protein>
    <recommendedName>
        <fullName evidence="4">Xylanolytic transcriptional activator regulatory domain-containing protein</fullName>
    </recommendedName>
</protein>
<keyword evidence="1" id="KW-0805">Transcription regulation</keyword>
<reference evidence="5 6" key="1">
    <citation type="submission" date="2018-02" db="EMBL/GenBank/DDBJ databases">
        <title>The genomes of Aspergillus section Nigri reveals drivers in fungal speciation.</title>
        <authorList>
            <consortium name="DOE Joint Genome Institute"/>
            <person name="Vesth T.C."/>
            <person name="Nybo J."/>
            <person name="Theobald S."/>
            <person name="Brandl J."/>
            <person name="Frisvad J.C."/>
            <person name="Nielsen K.F."/>
            <person name="Lyhne E.K."/>
            <person name="Kogle M.E."/>
            <person name="Kuo A."/>
            <person name="Riley R."/>
            <person name="Clum A."/>
            <person name="Nolan M."/>
            <person name="Lipzen A."/>
            <person name="Salamov A."/>
            <person name="Henrissat B."/>
            <person name="Wiebenga A."/>
            <person name="De vries R.P."/>
            <person name="Grigoriev I.V."/>
            <person name="Mortensen U.H."/>
            <person name="Andersen M.R."/>
            <person name="Baker S.E."/>
        </authorList>
    </citation>
    <scope>NUCLEOTIDE SEQUENCE [LARGE SCALE GENOMIC DNA]</scope>
    <source>
        <strain evidence="5 6">CBS 313.89</strain>
    </source>
</reference>
<evidence type="ECO:0000256" key="3">
    <source>
        <dbReference type="ARBA" id="ARBA00023242"/>
    </source>
</evidence>
<evidence type="ECO:0000256" key="2">
    <source>
        <dbReference type="ARBA" id="ARBA00023163"/>
    </source>
</evidence>
<keyword evidence="2" id="KW-0804">Transcription</keyword>
<name>A0A8G1RU87_9EURO</name>
<gene>
    <name evidence="5" type="ORF">BO72DRAFT_466414</name>
</gene>
<dbReference type="InterPro" id="IPR007219">
    <property type="entry name" value="XnlR_reg_dom"/>
</dbReference>
<dbReference type="PANTHER" id="PTHR47840">
    <property type="entry name" value="ZN(II)2CYS6 TRANSCRIPTION FACTOR (EUROFUNG)-RELATED"/>
    <property type="match status" value="1"/>
</dbReference>
<evidence type="ECO:0000256" key="1">
    <source>
        <dbReference type="ARBA" id="ARBA00023015"/>
    </source>
</evidence>
<keyword evidence="6" id="KW-1185">Reference proteome</keyword>